<evidence type="ECO:0000259" key="6">
    <source>
        <dbReference type="PROSITE" id="PS51157"/>
    </source>
</evidence>
<feature type="compositionally biased region" description="Low complexity" evidence="5">
    <location>
        <begin position="135"/>
        <end position="198"/>
    </location>
</feature>
<dbReference type="PANTHER" id="PTHR21725">
    <property type="entry name" value="E3 UBIQUITIN-PROTEIN LIGASE UBR4"/>
    <property type="match status" value="1"/>
</dbReference>
<organism evidence="7 8">
    <name type="scientific">Tritrichomonas musculus</name>
    <dbReference type="NCBI Taxonomy" id="1915356"/>
    <lineage>
        <taxon>Eukaryota</taxon>
        <taxon>Metamonada</taxon>
        <taxon>Parabasalia</taxon>
        <taxon>Tritrichomonadida</taxon>
        <taxon>Tritrichomonadidae</taxon>
        <taxon>Tritrichomonas</taxon>
    </lineage>
</organism>
<keyword evidence="8" id="KW-1185">Reference proteome</keyword>
<dbReference type="Pfam" id="PF02207">
    <property type="entry name" value="zf-UBR"/>
    <property type="match status" value="2"/>
</dbReference>
<evidence type="ECO:0000256" key="2">
    <source>
        <dbReference type="ARBA" id="ARBA00022771"/>
    </source>
</evidence>
<feature type="compositionally biased region" description="Basic and acidic residues" evidence="5">
    <location>
        <begin position="121"/>
        <end position="134"/>
    </location>
</feature>
<evidence type="ECO:0000256" key="3">
    <source>
        <dbReference type="ARBA" id="ARBA00022833"/>
    </source>
</evidence>
<evidence type="ECO:0000256" key="5">
    <source>
        <dbReference type="SAM" id="MobiDB-lite"/>
    </source>
</evidence>
<feature type="domain" description="UBR-type" evidence="6">
    <location>
        <begin position="294"/>
        <end position="364"/>
    </location>
</feature>
<dbReference type="Proteomes" id="UP001470230">
    <property type="component" value="Unassembled WGS sequence"/>
</dbReference>
<dbReference type="PANTHER" id="PTHR21725:SF1">
    <property type="entry name" value="E3 UBIQUITIN-PROTEIN LIGASE UBR4"/>
    <property type="match status" value="1"/>
</dbReference>
<reference evidence="7 8" key="1">
    <citation type="submission" date="2024-04" db="EMBL/GenBank/DDBJ databases">
        <title>Tritrichomonas musculus Genome.</title>
        <authorList>
            <person name="Alves-Ferreira E."/>
            <person name="Grigg M."/>
            <person name="Lorenzi H."/>
            <person name="Galac M."/>
        </authorList>
    </citation>
    <scope>NUCLEOTIDE SEQUENCE [LARGE SCALE GENOMIC DNA]</scope>
    <source>
        <strain evidence="7 8">EAF2021</strain>
    </source>
</reference>
<comment type="caution">
    <text evidence="7">The sequence shown here is derived from an EMBL/GenBank/DDBJ whole genome shotgun (WGS) entry which is preliminary data.</text>
</comment>
<evidence type="ECO:0000313" key="7">
    <source>
        <dbReference type="EMBL" id="KAK8880494.1"/>
    </source>
</evidence>
<keyword evidence="2" id="KW-0863">Zinc-finger</keyword>
<name>A0ABR2JPB0_9EUKA</name>
<sequence>MADNPNPEQKDQKIETKSGNYQYPPQYGQYPQQGGQYPPHGGQYPPQYGQYPQQGGQYPPQNGQYPPQNNQYPPQNNQYPPQGGQYPPQGGQYPPQGGQYPPQGGQYPPQGGQYPPNDNHYPPHDNHYPPHDSHYPPQGGQYPPQNGQYPPQGGQYPPQSGQYPPQGGQYPPQGGQYPPQGGQYPPQGGQYPPYQQPGANEPLVDGPCTYNRTRKNPTIQPFYNCITCGLVNDLGCCEACARVCHAGHQLVPKGNRACYCDCGEGNVRTCVRCQCRKVTASQAQMYDQYTHKPPQCTYMKSGRKMINQPLFTCVTCRFPEGTCICETCAKVCHYGHDVRPLGQTAGFCDCGAGNLRTRCRCMSGMPGRPGMGQGGPDMQVVGCNLQ</sequence>
<accession>A0ABR2JPB0</accession>
<evidence type="ECO:0000256" key="1">
    <source>
        <dbReference type="ARBA" id="ARBA00022723"/>
    </source>
</evidence>
<feature type="compositionally biased region" description="Low complexity" evidence="5">
    <location>
        <begin position="19"/>
        <end position="120"/>
    </location>
</feature>
<feature type="zinc finger region" description="UBR-type" evidence="4">
    <location>
        <begin position="206"/>
        <end position="278"/>
    </location>
</feature>
<proteinExistence type="predicted"/>
<keyword evidence="1" id="KW-0479">Metal-binding</keyword>
<dbReference type="CDD" id="cd19671">
    <property type="entry name" value="UBR-box_UBR4_5_6_7"/>
    <property type="match status" value="2"/>
</dbReference>
<evidence type="ECO:0000313" key="8">
    <source>
        <dbReference type="Proteomes" id="UP001470230"/>
    </source>
</evidence>
<dbReference type="EMBL" id="JAPFFF010000010">
    <property type="protein sequence ID" value="KAK8880494.1"/>
    <property type="molecule type" value="Genomic_DNA"/>
</dbReference>
<dbReference type="PROSITE" id="PS51157">
    <property type="entry name" value="ZF_UBR"/>
    <property type="match status" value="2"/>
</dbReference>
<keyword evidence="3" id="KW-0862">Zinc</keyword>
<feature type="zinc finger region" description="UBR-type" evidence="4">
    <location>
        <begin position="294"/>
        <end position="364"/>
    </location>
</feature>
<protein>
    <recommendedName>
        <fullName evidence="6">UBR-type domain-containing protein</fullName>
    </recommendedName>
</protein>
<gene>
    <name evidence="7" type="ORF">M9Y10_003170</name>
</gene>
<feature type="region of interest" description="Disordered" evidence="5">
    <location>
        <begin position="1"/>
        <end position="203"/>
    </location>
</feature>
<dbReference type="SMART" id="SM00396">
    <property type="entry name" value="ZnF_UBR1"/>
    <property type="match status" value="2"/>
</dbReference>
<feature type="domain" description="UBR-type" evidence="6">
    <location>
        <begin position="206"/>
        <end position="278"/>
    </location>
</feature>
<evidence type="ECO:0000256" key="4">
    <source>
        <dbReference type="PROSITE-ProRule" id="PRU00508"/>
    </source>
</evidence>
<dbReference type="InterPro" id="IPR045189">
    <property type="entry name" value="UBR4-like"/>
</dbReference>
<dbReference type="InterPro" id="IPR003126">
    <property type="entry name" value="Znf_UBR"/>
</dbReference>